<gene>
    <name evidence="1" type="ORF">HKB16_18970</name>
</gene>
<dbReference type="InterPro" id="IPR035965">
    <property type="entry name" value="PAS-like_dom_sf"/>
</dbReference>
<dbReference type="AlphaFoldDB" id="A0A0F2GP49"/>
<name>A0A0F2GP49_VIBPH</name>
<dbReference type="PANTHER" id="PTHR33121:SF79">
    <property type="entry name" value="CYCLIC DI-GMP PHOSPHODIESTERASE PDED-RELATED"/>
    <property type="match status" value="1"/>
</dbReference>
<dbReference type="GO" id="GO:0071111">
    <property type="term" value="F:cyclic-guanylate-specific phosphodiesterase activity"/>
    <property type="evidence" value="ECO:0007669"/>
    <property type="project" value="InterPro"/>
</dbReference>
<dbReference type="InterPro" id="IPR050706">
    <property type="entry name" value="Cyclic-di-GMP_PDE-like"/>
</dbReference>
<dbReference type="Gene3D" id="3.30.450.20">
    <property type="entry name" value="PAS domain"/>
    <property type="match status" value="1"/>
</dbReference>
<evidence type="ECO:0000313" key="2">
    <source>
        <dbReference type="Proteomes" id="UP000518904"/>
    </source>
</evidence>
<dbReference type="GeneID" id="1189490"/>
<dbReference type="Pfam" id="PF00989">
    <property type="entry name" value="PAS"/>
    <property type="match status" value="1"/>
</dbReference>
<proteinExistence type="predicted"/>
<dbReference type="SMART" id="SM00091">
    <property type="entry name" value="PAS"/>
    <property type="match status" value="1"/>
</dbReference>
<dbReference type="NCBIfam" id="TIGR00229">
    <property type="entry name" value="sensory_box"/>
    <property type="match status" value="1"/>
</dbReference>
<dbReference type="EMBL" id="JABCLB010002168">
    <property type="protein sequence ID" value="NMU84941.1"/>
    <property type="molecule type" value="Genomic_DNA"/>
</dbReference>
<dbReference type="SUPFAM" id="SSF141868">
    <property type="entry name" value="EAL domain-like"/>
    <property type="match status" value="1"/>
</dbReference>
<dbReference type="Pfam" id="PF00563">
    <property type="entry name" value="EAL"/>
    <property type="match status" value="1"/>
</dbReference>
<dbReference type="InterPro" id="IPR035919">
    <property type="entry name" value="EAL_sf"/>
</dbReference>
<comment type="caution">
    <text evidence="1">The sequence shown here is derived from an EMBL/GenBank/DDBJ whole genome shotgun (WGS) entry which is preliminary data.</text>
</comment>
<dbReference type="InterPro" id="IPR001633">
    <property type="entry name" value="EAL_dom"/>
</dbReference>
<dbReference type="GO" id="GO:0006355">
    <property type="term" value="P:regulation of DNA-templated transcription"/>
    <property type="evidence" value="ECO:0007669"/>
    <property type="project" value="InterPro"/>
</dbReference>
<dbReference type="Gene3D" id="3.20.20.450">
    <property type="entry name" value="EAL domain"/>
    <property type="match status" value="1"/>
</dbReference>
<dbReference type="Gene3D" id="3.10.580.10">
    <property type="entry name" value="CBS-domain"/>
    <property type="match status" value="1"/>
</dbReference>
<dbReference type="Proteomes" id="UP000518904">
    <property type="component" value="Unassembled WGS sequence"/>
</dbReference>
<dbReference type="SUPFAM" id="SSF54631">
    <property type="entry name" value="CBS-domain pair"/>
    <property type="match status" value="1"/>
</dbReference>
<protein>
    <submittedName>
        <fullName evidence="1">EAL domain-containing protein</fullName>
    </submittedName>
</protein>
<dbReference type="CDD" id="cd00130">
    <property type="entry name" value="PAS"/>
    <property type="match status" value="1"/>
</dbReference>
<accession>A0A0F2GP49</accession>
<reference evidence="1 2" key="1">
    <citation type="submission" date="2020-04" db="EMBL/GenBank/DDBJ databases">
        <title>Whole-genome sequencing of Vibrio spp. from China reveals different genetic environments of blaCTX-M-14 among diverse lineages.</title>
        <authorList>
            <person name="Zheng Z."/>
            <person name="Ye L."/>
            <person name="Chen S."/>
        </authorList>
    </citation>
    <scope>NUCLEOTIDE SEQUENCE [LARGE SCALE GENOMIC DNA]</scope>
    <source>
        <strain evidence="1 2">Vb0551</strain>
    </source>
</reference>
<dbReference type="InterPro" id="IPR013767">
    <property type="entry name" value="PAS_fold"/>
</dbReference>
<organism evidence="1 2">
    <name type="scientific">Vibrio parahaemolyticus</name>
    <dbReference type="NCBI Taxonomy" id="670"/>
    <lineage>
        <taxon>Bacteria</taxon>
        <taxon>Pseudomonadati</taxon>
        <taxon>Pseudomonadota</taxon>
        <taxon>Gammaproteobacteria</taxon>
        <taxon>Vibrionales</taxon>
        <taxon>Vibrionaceae</taxon>
        <taxon>Vibrio</taxon>
    </lineage>
</organism>
<dbReference type="PANTHER" id="PTHR33121">
    <property type="entry name" value="CYCLIC DI-GMP PHOSPHODIESTERASE PDEF"/>
    <property type="match status" value="1"/>
</dbReference>
<dbReference type="SMART" id="SM00052">
    <property type="entry name" value="EAL"/>
    <property type="match status" value="1"/>
</dbReference>
<dbReference type="PROSITE" id="PS50883">
    <property type="entry name" value="EAL"/>
    <property type="match status" value="1"/>
</dbReference>
<evidence type="ECO:0000313" key="1">
    <source>
        <dbReference type="EMBL" id="NMU84941.1"/>
    </source>
</evidence>
<dbReference type="OrthoDB" id="5643297at2"/>
<dbReference type="InterPro" id="IPR046342">
    <property type="entry name" value="CBS_dom_sf"/>
</dbReference>
<dbReference type="CDD" id="cd01948">
    <property type="entry name" value="EAL"/>
    <property type="match status" value="1"/>
</dbReference>
<sequence length="818" mass="92553">MSESLTIAQGQVQHAANHTQVVEWSYDIYTREFECDQPSMANAFGFKRPINSLDELLQYMLMGQQEACRQRIADVEFMGGQGHFSCCLMPNDAKLIHVTMSFEKLNERIVQGTIIPQLTITGCEELAKILETIFDLPNVGVLVADEDTRILGCNRAFELQMGYQNRDLVGLKTYIFSTSHHSQAFYDQLWKHIDEEGYWSGNLLSRTANGSNQAHHLCIYRLTFNSGRVLFLGFSTDISASLLWMKNRCEQVQDWSAFLPTRDEFELQLDNLANESGHKDLNIVMTLRPNFAQKCMLEQQLGFADFIMRSRYTSIAGQLSRDVFVVCLQTPHCQWLSPLRLIQIAMKGFFSELRSEMGNKMHATIVEGQTGVSVLGYDTNNPKQALAHAAQAMVSSKAGENGYFNFYNSELHAELVKRQHLETFLKTQIESELVDVYFQPIIETRTGNVVKFEALARFYHENSEYSTQEMISIIEDLELIAALDDVVCQTALKQWSHLQKIYGENIGLSINRSLNTKLDSLQVLQRSLDLIKASDVNPKLVTIELTETAYFEQDEEHAFALEQIRQEGIQIAIDDFGTGYSSFSYLEEGQFDVLKIDRKFVKNIHEGSTSYNIVKTITDLAHKLNVEVVAEGVESQRELEVLAGIGVDYMQGFLFSQALPVVLLDTAQAHDTLFNGVMVKPTQDAMLQSLCHHDVRRLDPGEPLSLAVEYMNLSPSAPLVVINENRCVGLITKEQVNLHMTPAMGTDLETEREHRLWKRPVNQVMSTAFEQVDACLPVAAIRDLIKAGIGFPWILCDAKEEYRGLLTQDDALQYLASC</sequence>
<dbReference type="RefSeq" id="WP_005457928.1">
    <property type="nucleotide sequence ID" value="NZ_CANUHV010000010.1"/>
</dbReference>
<dbReference type="OMA" id="FYQSMWH"/>
<dbReference type="InterPro" id="IPR000014">
    <property type="entry name" value="PAS"/>
</dbReference>
<dbReference type="SUPFAM" id="SSF55785">
    <property type="entry name" value="PYP-like sensor domain (PAS domain)"/>
    <property type="match status" value="1"/>
</dbReference>